<name>A0ABQ2JG44_9SPHN</name>
<protein>
    <submittedName>
        <fullName evidence="2">Uncharacterized protein</fullName>
    </submittedName>
</protein>
<reference evidence="3" key="1">
    <citation type="journal article" date="2019" name="Int. J. Syst. Evol. Microbiol.">
        <title>The Global Catalogue of Microorganisms (GCM) 10K type strain sequencing project: providing services to taxonomists for standard genome sequencing and annotation.</title>
        <authorList>
            <consortium name="The Broad Institute Genomics Platform"/>
            <consortium name="The Broad Institute Genome Sequencing Center for Infectious Disease"/>
            <person name="Wu L."/>
            <person name="Ma J."/>
        </authorList>
    </citation>
    <scope>NUCLEOTIDE SEQUENCE [LARGE SCALE GENOMIC DNA]</scope>
    <source>
        <strain evidence="3">CGMCC 1.6784</strain>
    </source>
</reference>
<sequence>MDCHLTGQPAASVQDGPARHPPDNPFRPPSRVELHIDRFDGIALRYERHSPKQAARRDKPRARAFLLALFFLFGLDAKKIHLNLSNVPPVTKIKISTVCDVGL</sequence>
<evidence type="ECO:0000256" key="1">
    <source>
        <dbReference type="SAM" id="MobiDB-lite"/>
    </source>
</evidence>
<gene>
    <name evidence="2" type="ORF">GCM10011349_13200</name>
</gene>
<feature type="region of interest" description="Disordered" evidence="1">
    <location>
        <begin position="1"/>
        <end position="31"/>
    </location>
</feature>
<organism evidence="2 3">
    <name type="scientific">Novosphingobium indicum</name>
    <dbReference type="NCBI Taxonomy" id="462949"/>
    <lineage>
        <taxon>Bacteria</taxon>
        <taxon>Pseudomonadati</taxon>
        <taxon>Pseudomonadota</taxon>
        <taxon>Alphaproteobacteria</taxon>
        <taxon>Sphingomonadales</taxon>
        <taxon>Sphingomonadaceae</taxon>
        <taxon>Novosphingobium</taxon>
    </lineage>
</organism>
<comment type="caution">
    <text evidence="2">The sequence shown here is derived from an EMBL/GenBank/DDBJ whole genome shotgun (WGS) entry which is preliminary data.</text>
</comment>
<evidence type="ECO:0000313" key="3">
    <source>
        <dbReference type="Proteomes" id="UP000605099"/>
    </source>
</evidence>
<keyword evidence="3" id="KW-1185">Reference proteome</keyword>
<accession>A0ABQ2JG44</accession>
<evidence type="ECO:0000313" key="2">
    <source>
        <dbReference type="EMBL" id="GGN46250.1"/>
    </source>
</evidence>
<proteinExistence type="predicted"/>
<dbReference type="Proteomes" id="UP000605099">
    <property type="component" value="Unassembled WGS sequence"/>
</dbReference>
<dbReference type="EMBL" id="BMLK01000005">
    <property type="protein sequence ID" value="GGN46250.1"/>
    <property type="molecule type" value="Genomic_DNA"/>
</dbReference>